<accession>A0ABN1MPX5</accession>
<organism evidence="2 3">
    <name type="scientific">Wandonia haliotis</name>
    <dbReference type="NCBI Taxonomy" id="574963"/>
    <lineage>
        <taxon>Bacteria</taxon>
        <taxon>Pseudomonadati</taxon>
        <taxon>Bacteroidota</taxon>
        <taxon>Flavobacteriia</taxon>
        <taxon>Flavobacteriales</taxon>
        <taxon>Crocinitomicaceae</taxon>
        <taxon>Wandonia</taxon>
    </lineage>
</organism>
<feature type="signal peptide" evidence="1">
    <location>
        <begin position="1"/>
        <end position="19"/>
    </location>
</feature>
<evidence type="ECO:0000313" key="3">
    <source>
        <dbReference type="Proteomes" id="UP001501126"/>
    </source>
</evidence>
<sequence length="353" mass="38597">MSLRIVAALVLFSASWVHGQIGGQSTFGFLNLGYSARTIGLGKDFITAVDDDVTLGLATPSLLNPAHHKNASFSHSILSGGLNYGQFGYAHQLKNSGMISGHIRYMSYGKMDLTLPNGEVAGNFTAGDVIVGAGYGHKLNEIISVGANLNFIFSTLETYQAFGISADLSGTFNFADKRTVVTAVVRNAGVQLAGYTSKNREPIAANPMLGVSHRLKHAPFRISVLMHHLHKWDLTYNDPNAQPTVDPLSGELTEVEKAGFFEKLGRHFTFQLETILGKYIHIRAAFDYHQRQEMKVVDRTGVAGFSFGFGLMMKKFQIQYGINVISAAGFNNMFTLSTNIGEWKKRSKSTTTD</sequence>
<dbReference type="NCBIfam" id="NF033709">
    <property type="entry name" value="PorV_fam"/>
    <property type="match status" value="1"/>
</dbReference>
<proteinExistence type="predicted"/>
<name>A0ABN1MPX5_9FLAO</name>
<dbReference type="EMBL" id="BAAAFH010000011">
    <property type="protein sequence ID" value="GAA0875378.1"/>
    <property type="molecule type" value="Genomic_DNA"/>
</dbReference>
<evidence type="ECO:0000256" key="1">
    <source>
        <dbReference type="SAM" id="SignalP"/>
    </source>
</evidence>
<feature type="chain" id="PRO_5045271893" description="Type IX secretion system protein PorQ" evidence="1">
    <location>
        <begin position="20"/>
        <end position="353"/>
    </location>
</feature>
<dbReference type="NCBIfam" id="NF033711">
    <property type="entry name" value="T9SS_PorQ"/>
    <property type="match status" value="1"/>
</dbReference>
<dbReference type="Gene3D" id="2.40.160.60">
    <property type="entry name" value="Outer membrane protein transport protein (OMPP1/FadL/TodX)"/>
    <property type="match status" value="1"/>
</dbReference>
<evidence type="ECO:0000313" key="2">
    <source>
        <dbReference type="EMBL" id="GAA0875378.1"/>
    </source>
</evidence>
<evidence type="ECO:0008006" key="4">
    <source>
        <dbReference type="Google" id="ProtNLM"/>
    </source>
</evidence>
<keyword evidence="3" id="KW-1185">Reference proteome</keyword>
<reference evidence="2 3" key="1">
    <citation type="journal article" date="2019" name="Int. J. Syst. Evol. Microbiol.">
        <title>The Global Catalogue of Microorganisms (GCM) 10K type strain sequencing project: providing services to taxonomists for standard genome sequencing and annotation.</title>
        <authorList>
            <consortium name="The Broad Institute Genomics Platform"/>
            <consortium name="The Broad Institute Genome Sequencing Center for Infectious Disease"/>
            <person name="Wu L."/>
            <person name="Ma J."/>
        </authorList>
    </citation>
    <scope>NUCLEOTIDE SEQUENCE [LARGE SCALE GENOMIC DNA]</scope>
    <source>
        <strain evidence="2 3">JCM 16083</strain>
    </source>
</reference>
<dbReference type="RefSeq" id="WP_343786791.1">
    <property type="nucleotide sequence ID" value="NZ_BAAAFH010000011.1"/>
</dbReference>
<dbReference type="Proteomes" id="UP001501126">
    <property type="component" value="Unassembled WGS sequence"/>
</dbReference>
<comment type="caution">
    <text evidence="2">The sequence shown here is derived from an EMBL/GenBank/DDBJ whole genome shotgun (WGS) entry which is preliminary data.</text>
</comment>
<gene>
    <name evidence="2" type="ORF">GCM10009118_17870</name>
</gene>
<protein>
    <recommendedName>
        <fullName evidence="4">Type IX secretion system protein PorQ</fullName>
    </recommendedName>
</protein>
<keyword evidence="1" id="KW-0732">Signal</keyword>